<evidence type="ECO:0000313" key="2">
    <source>
        <dbReference type="EMBL" id="CAB4921881.1"/>
    </source>
</evidence>
<gene>
    <name evidence="2" type="ORF">UFOPK3564_01878</name>
</gene>
<protein>
    <submittedName>
        <fullName evidence="2">Unannotated protein</fullName>
    </submittedName>
</protein>
<reference evidence="2" key="1">
    <citation type="submission" date="2020-05" db="EMBL/GenBank/DDBJ databases">
        <authorList>
            <person name="Chiriac C."/>
            <person name="Salcher M."/>
            <person name="Ghai R."/>
            <person name="Kavagutti S V."/>
        </authorList>
    </citation>
    <scope>NUCLEOTIDE SEQUENCE</scope>
</reference>
<keyword evidence="1" id="KW-0175">Coiled coil</keyword>
<evidence type="ECO:0000256" key="1">
    <source>
        <dbReference type="SAM" id="Coils"/>
    </source>
</evidence>
<dbReference type="EMBL" id="CAFBMK010000110">
    <property type="protein sequence ID" value="CAB4921881.1"/>
    <property type="molecule type" value="Genomic_DNA"/>
</dbReference>
<feature type="coiled-coil region" evidence="1">
    <location>
        <begin position="498"/>
        <end position="525"/>
    </location>
</feature>
<accession>A0A6J7HLJ6</accession>
<sequence>MTFVRDLPESWVGVEEVVASAFTLFICDSESKSGNHINSLSRVFVGLASTDALGPDGAPSPARGTSLPAGASFPNGEQVRRALGLSLDDLDDMLKTTRRAAGVQARLEDATLKAFIPAALWDVAAATVVDGPVLSRTRIENFLDDYSRRMLPADRSKPAGHPTHGAIMNLVMAYKRFTKRLGALNSNGYAHPALGQWTLAQCEQPIAIPVARKSVRKGGAVPGHVARFAHQHLCEDIGRRLGVTPGDFAAEQQAILNMTPKQVRKAGLGRPMERRQVLMVLCVLGVRAGAAVRILEGDLVDAYQLSDGTLSPAIEIYEGKGTHRSLSVVRPIPADFLVALRSQTTFMRRWMHETGKAVPAAPPLIYASDGPVLSERALSQLMGGSAACETRTGQVATLLREGADPNDGYSAHTCRARARQWVASAEGERWLAEHGASVSAEWIAEALLGHDTNNIQKLYGGATKEREVELLVQFATRLTWEMLTTDLGARRRLPLELYRETLREIRRLETERQRAVNQIALLDGERLTLGARMETTGPQVTADSFRNVFAAYKRVDEQRIEQTRDRERLDAELVRLRALQHHRRTAFEARLIVPDGVPNGELEPIDPSAFDRIDEEEQSADPVTALTTLPRVRDYISTTELAGLVGMSRDTLSGYLRKGFPARGRRAPLWDPGVDPLTPDSTPKRQAVRVAALNMAHPVLATEAAQEALARLLATDRPAGW</sequence>
<organism evidence="2">
    <name type="scientific">freshwater metagenome</name>
    <dbReference type="NCBI Taxonomy" id="449393"/>
    <lineage>
        <taxon>unclassified sequences</taxon>
        <taxon>metagenomes</taxon>
        <taxon>ecological metagenomes</taxon>
    </lineage>
</organism>
<proteinExistence type="predicted"/>
<dbReference type="AlphaFoldDB" id="A0A6J7HLJ6"/>
<name>A0A6J7HLJ6_9ZZZZ</name>